<protein>
    <submittedName>
        <fullName evidence="2">Dehydrogenase</fullName>
    </submittedName>
</protein>
<dbReference type="SUPFAM" id="SSF51735">
    <property type="entry name" value="NAD(P)-binding Rossmann-fold domains"/>
    <property type="match status" value="1"/>
</dbReference>
<evidence type="ECO:0000313" key="2">
    <source>
        <dbReference type="EMBL" id="KOG91675.1"/>
    </source>
</evidence>
<name>A0ABR5JE09_9ACTN</name>
<dbReference type="Proteomes" id="UP000037020">
    <property type="component" value="Unassembled WGS sequence"/>
</dbReference>
<evidence type="ECO:0000256" key="1">
    <source>
        <dbReference type="SAM" id="MobiDB-lite"/>
    </source>
</evidence>
<sequence length="247" mass="26816">MRAGICGTDLQIRRKVRPDTARTLGHEGVAEFPSEPEPEPDPDPRRRFTLFNPVDPEDQERILGHSYDGVFQPCYDPGTAPGGGPPLVPADPALVADLAILAEPVATVLYAWDLLTSAGPVESVGVWGAGTTGLLAALIGELRGYDVELMHHRPARLDYVEHRHVLHHSRLRGYHDGEPPEERYDAAFLCLPREAAPRGLDEAVRFVRPGGVIDLFGGFGPGDQHERLPGHDLGAVRRSNVCGRVAG</sequence>
<gene>
    <name evidence="2" type="ORF">ADK38_01865</name>
</gene>
<feature type="region of interest" description="Disordered" evidence="1">
    <location>
        <begin position="17"/>
        <end position="47"/>
    </location>
</feature>
<comment type="caution">
    <text evidence="2">The sequence shown here is derived from an EMBL/GenBank/DDBJ whole genome shotgun (WGS) entry which is preliminary data.</text>
</comment>
<dbReference type="InterPro" id="IPR036291">
    <property type="entry name" value="NAD(P)-bd_dom_sf"/>
</dbReference>
<dbReference type="EMBL" id="LGUT01000142">
    <property type="protein sequence ID" value="KOG91675.1"/>
    <property type="molecule type" value="Genomic_DNA"/>
</dbReference>
<dbReference type="Gene3D" id="3.90.180.10">
    <property type="entry name" value="Medium-chain alcohol dehydrogenases, catalytic domain"/>
    <property type="match status" value="1"/>
</dbReference>
<organism evidence="2 3">
    <name type="scientific">Streptomyces varsoviensis</name>
    <dbReference type="NCBI Taxonomy" id="67373"/>
    <lineage>
        <taxon>Bacteria</taxon>
        <taxon>Bacillati</taxon>
        <taxon>Actinomycetota</taxon>
        <taxon>Actinomycetes</taxon>
        <taxon>Kitasatosporales</taxon>
        <taxon>Streptomycetaceae</taxon>
        <taxon>Streptomyces</taxon>
    </lineage>
</organism>
<feature type="compositionally biased region" description="Basic and acidic residues" evidence="1">
    <location>
        <begin position="17"/>
        <end position="29"/>
    </location>
</feature>
<keyword evidence="3" id="KW-1185">Reference proteome</keyword>
<feature type="non-terminal residue" evidence="2">
    <location>
        <position position="247"/>
    </location>
</feature>
<evidence type="ECO:0000313" key="3">
    <source>
        <dbReference type="Proteomes" id="UP000037020"/>
    </source>
</evidence>
<proteinExistence type="predicted"/>
<accession>A0ABR5JE09</accession>
<reference evidence="2 3" key="1">
    <citation type="submission" date="2015-07" db="EMBL/GenBank/DDBJ databases">
        <authorList>
            <person name="Ju K.-S."/>
            <person name="Doroghazi J.R."/>
            <person name="Metcalf W.W."/>
        </authorList>
    </citation>
    <scope>NUCLEOTIDE SEQUENCE [LARGE SCALE GENOMIC DNA]</scope>
    <source>
        <strain evidence="2 3">NRRL B-3589</strain>
    </source>
</reference>